<dbReference type="PANTHER" id="PTHR23325:SF1">
    <property type="entry name" value="SERUM RESPONSE FACTOR-BINDING PROTEIN 1"/>
    <property type="match status" value="1"/>
</dbReference>
<evidence type="ECO:0000256" key="4">
    <source>
        <dbReference type="ARBA" id="ARBA00033254"/>
    </source>
</evidence>
<dbReference type="InterPro" id="IPR037393">
    <property type="entry name" value="Bud22/SRFB1"/>
</dbReference>
<evidence type="ECO:0000256" key="1">
    <source>
        <dbReference type="ARBA" id="ARBA00013459"/>
    </source>
</evidence>
<feature type="compositionally biased region" description="Basic and acidic residues" evidence="5">
    <location>
        <begin position="500"/>
        <end position="514"/>
    </location>
</feature>
<feature type="domain" description="Bud22" evidence="6">
    <location>
        <begin position="475"/>
        <end position="541"/>
    </location>
</feature>
<dbReference type="EMBL" id="JACVVK020000042">
    <property type="protein sequence ID" value="KAK7499720.1"/>
    <property type="molecule type" value="Genomic_DNA"/>
</dbReference>
<sequence length="542" mass="58875">MDAPLRSLDVAQVASTDLVALNNTVVNMRNTVKSAKVQVIHKLTRYIRKLKGKKGSDMEKQKNLRKAERMLEEIFAIKPTTSTELRCLARLAEHKQLAKKVTDFRAGHADWPALTAYLMVKQTGRRFKTKKQKEATKGTAHANITASRFSTHSYLTSKLGASENIDKLLAGPRARKAPVDDNNTSDTGMGEQTIASGTSDSVRSGDGETRTGGRTQKQDVLSSTERQNTGSSDHSEESDDEVVESENRGEMFEEQEGQNRSSDEESNNDSDHERGKPWLNVQSDDEDGGNSVGQMENSDAEQGSESSVADDNSPSNVVPDILLKEAPAKPKMAKNPFFLAGEGELDSDGSSDNEPASIPRKSHRDDASDDDTPQQHEWRRLESGMQAMDSTFLDSLDTLRIGAEVSSHGTLEAGLSKDLIAEEGVSVAEGGAQEGRVGGGAMKVTSRDETDIPAGTSRARVREEGSEEEAVGQMTEAEGVASTEAEGVVSTEAEEVAEGGETRTEEDGKGDEQVHPSWVASQKRKLQEQTTTFQGKRIKFDD</sequence>
<feature type="compositionally biased region" description="Polar residues" evidence="5">
    <location>
        <begin position="212"/>
        <end position="230"/>
    </location>
</feature>
<protein>
    <recommendedName>
        <fullName evidence="1">Serum response factor-binding protein 1</fullName>
    </recommendedName>
    <alternativeName>
        <fullName evidence="4">SRF-dependent transcription regulation-associated protein</fullName>
    </alternativeName>
</protein>
<comment type="caution">
    <text evidence="7">The sequence shown here is derived from an EMBL/GenBank/DDBJ whole genome shotgun (WGS) entry which is preliminary data.</text>
</comment>
<evidence type="ECO:0000256" key="2">
    <source>
        <dbReference type="ARBA" id="ARBA00023054"/>
    </source>
</evidence>
<evidence type="ECO:0000313" key="8">
    <source>
        <dbReference type="Proteomes" id="UP001519460"/>
    </source>
</evidence>
<dbReference type="Pfam" id="PF09073">
    <property type="entry name" value="BUD22"/>
    <property type="match status" value="1"/>
</dbReference>
<evidence type="ECO:0000256" key="3">
    <source>
        <dbReference type="ARBA" id="ARBA00025646"/>
    </source>
</evidence>
<feature type="region of interest" description="Disordered" evidence="5">
    <location>
        <begin position="170"/>
        <end position="384"/>
    </location>
</feature>
<dbReference type="AlphaFoldDB" id="A0ABD0LJU4"/>
<keyword evidence="8" id="KW-1185">Reference proteome</keyword>
<evidence type="ECO:0000313" key="7">
    <source>
        <dbReference type="EMBL" id="KAK7499720.1"/>
    </source>
</evidence>
<accession>A0ABD0LJU4</accession>
<dbReference type="InterPro" id="IPR015158">
    <property type="entry name" value="Bud22_dom"/>
</dbReference>
<organism evidence="7 8">
    <name type="scientific">Batillaria attramentaria</name>
    <dbReference type="NCBI Taxonomy" id="370345"/>
    <lineage>
        <taxon>Eukaryota</taxon>
        <taxon>Metazoa</taxon>
        <taxon>Spiralia</taxon>
        <taxon>Lophotrochozoa</taxon>
        <taxon>Mollusca</taxon>
        <taxon>Gastropoda</taxon>
        <taxon>Caenogastropoda</taxon>
        <taxon>Sorbeoconcha</taxon>
        <taxon>Cerithioidea</taxon>
        <taxon>Batillariidae</taxon>
        <taxon>Batillaria</taxon>
    </lineage>
</organism>
<name>A0ABD0LJU4_9CAEN</name>
<feature type="region of interest" description="Disordered" evidence="5">
    <location>
        <begin position="426"/>
        <end position="542"/>
    </location>
</feature>
<evidence type="ECO:0000256" key="5">
    <source>
        <dbReference type="SAM" id="MobiDB-lite"/>
    </source>
</evidence>
<reference evidence="7 8" key="1">
    <citation type="journal article" date="2023" name="Sci. Data">
        <title>Genome assembly of the Korean intertidal mud-creeper Batillaria attramentaria.</title>
        <authorList>
            <person name="Patra A.K."/>
            <person name="Ho P.T."/>
            <person name="Jun S."/>
            <person name="Lee S.J."/>
            <person name="Kim Y."/>
            <person name="Won Y.J."/>
        </authorList>
    </citation>
    <scope>NUCLEOTIDE SEQUENCE [LARGE SCALE GENOMIC DNA]</scope>
    <source>
        <strain evidence="7">Wonlab-2016</strain>
    </source>
</reference>
<feature type="compositionally biased region" description="Polar residues" evidence="5">
    <location>
        <begin position="193"/>
        <end position="202"/>
    </location>
</feature>
<dbReference type="PANTHER" id="PTHR23325">
    <property type="entry name" value="SERUM RESPONSE FACTOR-BINDING"/>
    <property type="match status" value="1"/>
</dbReference>
<comment type="function">
    <text evidence="3">May be involved in regulating transcriptional activation of cardiac genes during the aging process. May play a role in biosynthesis and/or processing of SLC2A4 in adipose cells.</text>
</comment>
<dbReference type="Proteomes" id="UP001519460">
    <property type="component" value="Unassembled WGS sequence"/>
</dbReference>
<keyword evidence="2" id="KW-0175">Coiled coil</keyword>
<proteinExistence type="predicted"/>
<evidence type="ECO:0000259" key="6">
    <source>
        <dbReference type="Pfam" id="PF09073"/>
    </source>
</evidence>
<feature type="compositionally biased region" description="Polar residues" evidence="5">
    <location>
        <begin position="292"/>
        <end position="316"/>
    </location>
</feature>
<feature type="compositionally biased region" description="Basic and acidic residues" evidence="5">
    <location>
        <begin position="373"/>
        <end position="382"/>
    </location>
</feature>
<feature type="compositionally biased region" description="Gly residues" evidence="5">
    <location>
        <begin position="432"/>
        <end position="441"/>
    </location>
</feature>
<gene>
    <name evidence="7" type="ORF">BaRGS_00009061</name>
</gene>